<dbReference type="InterPro" id="IPR053284">
    <property type="entry name" value="RGS1-HXK1_interactor"/>
</dbReference>
<evidence type="ECO:0000256" key="2">
    <source>
        <dbReference type="SAM" id="MobiDB-lite"/>
    </source>
</evidence>
<keyword evidence="1" id="KW-0175">Coiled coil</keyword>
<dbReference type="Proteomes" id="UP000652761">
    <property type="component" value="Unassembled WGS sequence"/>
</dbReference>
<dbReference type="OrthoDB" id="1907298at2759"/>
<accession>A0A843WES3</accession>
<evidence type="ECO:0000313" key="4">
    <source>
        <dbReference type="Proteomes" id="UP000652761"/>
    </source>
</evidence>
<feature type="coiled-coil region" evidence="1">
    <location>
        <begin position="73"/>
        <end position="100"/>
    </location>
</feature>
<comment type="caution">
    <text evidence="3">The sequence shown here is derived from an EMBL/GenBank/DDBJ whole genome shotgun (WGS) entry which is preliminary data.</text>
</comment>
<proteinExistence type="predicted"/>
<feature type="region of interest" description="Disordered" evidence="2">
    <location>
        <begin position="1"/>
        <end position="26"/>
    </location>
</feature>
<evidence type="ECO:0000313" key="3">
    <source>
        <dbReference type="EMBL" id="MQM03165.1"/>
    </source>
</evidence>
<protein>
    <submittedName>
        <fullName evidence="3">Uncharacterized protein</fullName>
    </submittedName>
</protein>
<sequence length="233" mass="25557">MAMTAATDSGEGSGFPPPRNPVEDIPTGVLEGLPWVDYAVEQAQLLKGTVDEAVGSAVQVARFRLCEVRSTSSAHLQQTLVSLQEALEGAEALYADFERTAFGQLKEGILIAASHPTASCGVAAGVGIFASRRARRYLVRNSLRFLVSKEVVMLPTFAMVVMTLPVNWAHLPENEMQWHELLIKGLKIILRELPQRETSEFRSKVSTFPSQVKPEKKALGRVITRIRNCGILT</sequence>
<reference evidence="3" key="1">
    <citation type="submission" date="2017-07" db="EMBL/GenBank/DDBJ databases">
        <title>Taro Niue Genome Assembly and Annotation.</title>
        <authorList>
            <person name="Atibalentja N."/>
            <person name="Keating K."/>
            <person name="Fields C.J."/>
        </authorList>
    </citation>
    <scope>NUCLEOTIDE SEQUENCE</scope>
    <source>
        <strain evidence="3">Niue_2</strain>
        <tissue evidence="3">Leaf</tissue>
    </source>
</reference>
<dbReference type="PANTHER" id="PTHR34554">
    <property type="entry name" value="RGS1-HXK1-INTERACTING PROTEIN 1"/>
    <property type="match status" value="1"/>
</dbReference>
<dbReference type="EMBL" id="NMUH01002986">
    <property type="protein sequence ID" value="MQM03165.1"/>
    <property type="molecule type" value="Genomic_DNA"/>
</dbReference>
<keyword evidence="4" id="KW-1185">Reference proteome</keyword>
<organism evidence="3 4">
    <name type="scientific">Colocasia esculenta</name>
    <name type="common">Wild taro</name>
    <name type="synonym">Arum esculentum</name>
    <dbReference type="NCBI Taxonomy" id="4460"/>
    <lineage>
        <taxon>Eukaryota</taxon>
        <taxon>Viridiplantae</taxon>
        <taxon>Streptophyta</taxon>
        <taxon>Embryophyta</taxon>
        <taxon>Tracheophyta</taxon>
        <taxon>Spermatophyta</taxon>
        <taxon>Magnoliopsida</taxon>
        <taxon>Liliopsida</taxon>
        <taxon>Araceae</taxon>
        <taxon>Aroideae</taxon>
        <taxon>Colocasieae</taxon>
        <taxon>Colocasia</taxon>
    </lineage>
</organism>
<evidence type="ECO:0000256" key="1">
    <source>
        <dbReference type="SAM" id="Coils"/>
    </source>
</evidence>
<dbReference type="AlphaFoldDB" id="A0A843WES3"/>
<name>A0A843WES3_COLES</name>
<gene>
    <name evidence="3" type="ORF">Taro_035945</name>
</gene>
<dbReference type="PANTHER" id="PTHR34554:SF1">
    <property type="entry name" value="ALANINE-TRNA LIGASE"/>
    <property type="match status" value="1"/>
</dbReference>